<comment type="caution">
    <text evidence="1">The sequence shown here is derived from an EMBL/GenBank/DDBJ whole genome shotgun (WGS) entry which is preliminary data.</text>
</comment>
<proteinExistence type="predicted"/>
<reference evidence="1" key="1">
    <citation type="journal article" date="2014" name="Front. Microbiol.">
        <title>High frequency of phylogenetically diverse reductive dehalogenase-homologous genes in deep subseafloor sedimentary metagenomes.</title>
        <authorList>
            <person name="Kawai M."/>
            <person name="Futagami T."/>
            <person name="Toyoda A."/>
            <person name="Takaki Y."/>
            <person name="Nishi S."/>
            <person name="Hori S."/>
            <person name="Arai W."/>
            <person name="Tsubouchi T."/>
            <person name="Morono Y."/>
            <person name="Uchiyama I."/>
            <person name="Ito T."/>
            <person name="Fujiyama A."/>
            <person name="Inagaki F."/>
            <person name="Takami H."/>
        </authorList>
    </citation>
    <scope>NUCLEOTIDE SEQUENCE</scope>
    <source>
        <strain evidence="1">Expedition CK06-06</strain>
    </source>
</reference>
<organism evidence="1">
    <name type="scientific">marine sediment metagenome</name>
    <dbReference type="NCBI Taxonomy" id="412755"/>
    <lineage>
        <taxon>unclassified sequences</taxon>
        <taxon>metagenomes</taxon>
        <taxon>ecological metagenomes</taxon>
    </lineage>
</organism>
<name>X1T928_9ZZZZ</name>
<feature type="non-terminal residue" evidence="1">
    <location>
        <position position="1"/>
    </location>
</feature>
<dbReference type="EMBL" id="BARW01017434">
    <property type="protein sequence ID" value="GAJ01873.1"/>
    <property type="molecule type" value="Genomic_DNA"/>
</dbReference>
<accession>X1T928</accession>
<sequence>LDKGIIRTQMVSARDIVLALLSEVPLSSGILPRDALWWKQGKEGPEVALWRSPRVWAAALQLEAFKPPQRFKLPMPVLIFPGYHQVLLTVAAGHEYRQRQVIEVPGYLSMHQLYSFF</sequence>
<gene>
    <name evidence="1" type="ORF">S12H4_30124</name>
</gene>
<protein>
    <submittedName>
        <fullName evidence="1">Uncharacterized protein</fullName>
    </submittedName>
</protein>
<dbReference type="AlphaFoldDB" id="X1T928"/>
<evidence type="ECO:0000313" key="1">
    <source>
        <dbReference type="EMBL" id="GAJ01873.1"/>
    </source>
</evidence>